<feature type="repeat" description="PPR" evidence="3">
    <location>
        <begin position="502"/>
        <end position="536"/>
    </location>
</feature>
<dbReference type="PANTHER" id="PTHR47447">
    <property type="entry name" value="OS03G0856100 PROTEIN"/>
    <property type="match status" value="1"/>
</dbReference>
<dbReference type="Gene3D" id="1.25.40.10">
    <property type="entry name" value="Tetratricopeptide repeat domain"/>
    <property type="match status" value="3"/>
</dbReference>
<dbReference type="NCBIfam" id="TIGR00756">
    <property type="entry name" value="PPR"/>
    <property type="match status" value="5"/>
</dbReference>
<feature type="repeat" description="PPR" evidence="3">
    <location>
        <begin position="245"/>
        <end position="279"/>
    </location>
</feature>
<evidence type="ECO:0000313" key="5">
    <source>
        <dbReference type="Proteomes" id="UP000737018"/>
    </source>
</evidence>
<evidence type="ECO:0000256" key="3">
    <source>
        <dbReference type="PROSITE-ProRule" id="PRU00708"/>
    </source>
</evidence>
<name>A0A8J4VNP6_9ROSI</name>
<dbReference type="AlphaFoldDB" id="A0A8J4VNP6"/>
<organism evidence="4 5">
    <name type="scientific">Castanea mollissima</name>
    <name type="common">Chinese chestnut</name>
    <dbReference type="NCBI Taxonomy" id="60419"/>
    <lineage>
        <taxon>Eukaryota</taxon>
        <taxon>Viridiplantae</taxon>
        <taxon>Streptophyta</taxon>
        <taxon>Embryophyta</taxon>
        <taxon>Tracheophyta</taxon>
        <taxon>Spermatophyta</taxon>
        <taxon>Magnoliopsida</taxon>
        <taxon>eudicotyledons</taxon>
        <taxon>Gunneridae</taxon>
        <taxon>Pentapetalae</taxon>
        <taxon>rosids</taxon>
        <taxon>fabids</taxon>
        <taxon>Fagales</taxon>
        <taxon>Fagaceae</taxon>
        <taxon>Castanea</taxon>
    </lineage>
</organism>
<comment type="caution">
    <text evidence="4">The sequence shown here is derived from an EMBL/GenBank/DDBJ whole genome shotgun (WGS) entry which is preliminary data.</text>
</comment>
<accession>A0A8J4VNP6</accession>
<keyword evidence="5" id="KW-1185">Reference proteome</keyword>
<dbReference type="Pfam" id="PF13812">
    <property type="entry name" value="PPR_3"/>
    <property type="match status" value="2"/>
</dbReference>
<feature type="repeat" description="PPR" evidence="3">
    <location>
        <begin position="140"/>
        <end position="174"/>
    </location>
</feature>
<dbReference type="EMBL" id="JRKL02000967">
    <property type="protein sequence ID" value="KAF3966958.1"/>
    <property type="molecule type" value="Genomic_DNA"/>
</dbReference>
<dbReference type="PANTHER" id="PTHR47447:SF27">
    <property type="entry name" value="PENTACOTRIPEPTIDE-REPEAT REGION OF PRORP DOMAIN-CONTAINING PROTEIN"/>
    <property type="match status" value="1"/>
</dbReference>
<protein>
    <recommendedName>
        <fullName evidence="6">Pentatricopeptide repeat-containing protein</fullName>
    </recommendedName>
</protein>
<dbReference type="Proteomes" id="UP000737018">
    <property type="component" value="Unassembled WGS sequence"/>
</dbReference>
<feature type="repeat" description="PPR" evidence="3">
    <location>
        <begin position="210"/>
        <end position="244"/>
    </location>
</feature>
<evidence type="ECO:0000256" key="1">
    <source>
        <dbReference type="ARBA" id="ARBA00007626"/>
    </source>
</evidence>
<reference evidence="4" key="1">
    <citation type="submission" date="2020-03" db="EMBL/GenBank/DDBJ databases">
        <title>Castanea mollissima Vanexum genome sequencing.</title>
        <authorList>
            <person name="Staton M."/>
        </authorList>
    </citation>
    <scope>NUCLEOTIDE SEQUENCE</scope>
    <source>
        <tissue evidence="4">Leaf</tissue>
    </source>
</reference>
<dbReference type="SUPFAM" id="SSF48452">
    <property type="entry name" value="TPR-like"/>
    <property type="match status" value="1"/>
</dbReference>
<feature type="repeat" description="PPR" evidence="3">
    <location>
        <begin position="175"/>
        <end position="209"/>
    </location>
</feature>
<evidence type="ECO:0000256" key="2">
    <source>
        <dbReference type="ARBA" id="ARBA00022737"/>
    </source>
</evidence>
<dbReference type="Pfam" id="PF13041">
    <property type="entry name" value="PPR_2"/>
    <property type="match status" value="1"/>
</dbReference>
<gene>
    <name evidence="4" type="ORF">CMV_008981</name>
</gene>
<keyword evidence="2" id="KW-0677">Repeat</keyword>
<dbReference type="PROSITE" id="PS51375">
    <property type="entry name" value="PPR"/>
    <property type="match status" value="5"/>
</dbReference>
<dbReference type="OrthoDB" id="185373at2759"/>
<dbReference type="InterPro" id="IPR002885">
    <property type="entry name" value="PPR_rpt"/>
</dbReference>
<evidence type="ECO:0000313" key="4">
    <source>
        <dbReference type="EMBL" id="KAF3966958.1"/>
    </source>
</evidence>
<evidence type="ECO:0008006" key="6">
    <source>
        <dbReference type="Google" id="ProtNLM"/>
    </source>
</evidence>
<dbReference type="InterPro" id="IPR011990">
    <property type="entry name" value="TPR-like_helical_dom_sf"/>
</dbReference>
<proteinExistence type="inferred from homology"/>
<comment type="similarity">
    <text evidence="1">Belongs to the PPR family. P subfamily.</text>
</comment>
<sequence length="593" mass="66958">MRNTNDSHGFLKKIAFFFSIHGVQPLRYRNSSIKLLHSLRQHKQNKPITNFYNRKTKKPFKSVNNEETDNPKEYMRDTVGKIYKLLKYSTWDSAKQELDNLSSIRWDSYTVNQVLKTHPPMEKAWLFFNWASKLKGFKHDQFTYTTMLDIFGEAGRVASMKHVFEQMQEKGLKIDAVTYTSLMHWLSSCGDVDGAIKVWEEMKGNGCFPTVVSYTAYMKLLFDNNRAKEATEVYKEMLRSGFSPTCHTYTILMEYLVGSGKYEEALEIFSKMQEAGTQPDKAACNILVEKCSKAGETKALTLILRYMKESRLVLRYPVFLEALEALKSSGKSTVLLREVNPHFSIECISKEEAFEIKPRASDASFGIDRGLLLIFLKKRNLVAIDRLLTGIMDKNMQLDSAIISAIIKEHCGHGRRSGALLAFKYSVRVGIIIERTAYLSLIGILIRSNSYAKVVNVVETMIGAGHCLGTYLSVLLIYRLGCARRAACAAKIFDLLPDDQKSTAAFTALIGVYFTVGNADKGLQIYKTMLEKGIYPALGTYNVVLAGLENCGRISEAGVYRKEKKSLQLNSRSLETVSLEEKICDLVFAGDVT</sequence>